<evidence type="ECO:0000313" key="3">
    <source>
        <dbReference type="Proteomes" id="UP000183658"/>
    </source>
</evidence>
<proteinExistence type="predicted"/>
<dbReference type="EMBL" id="FOFZ01000018">
    <property type="protein sequence ID" value="SER65512.1"/>
    <property type="molecule type" value="Genomic_DNA"/>
</dbReference>
<dbReference type="RefSeq" id="WP_074724523.1">
    <property type="nucleotide sequence ID" value="NZ_CBCRVS010000006.1"/>
</dbReference>
<dbReference type="AlphaFoldDB" id="A0A1H9QYH3"/>
<name>A0A1H9QYH3_FLAFI</name>
<accession>A0A1H9QYH3</accession>
<sequence>MIRPFLSIVTINYNNCIGLEKTIASIISQNYRNFEFLVIDGDSTDGSKVILAKNNDGINYSISEPDTGIYNAMNKGIKAASGEYLLFLNSGDVLNGVTALENFILHPDFVGDIIYGDYKFEKGEKVYPEYLTPLFFVRSSLPHQSTFFKKEVFDKMGFYDEKYKIVSDRAFYIKCFLSNLFVFKHINFPLTVYDLFGISNNVVHQEEQVVENETMFKEYYGVFYDDYKKMNQMISQLNQARRETLLGILKRVINKIKKTCYIR</sequence>
<dbReference type="GO" id="GO:0016758">
    <property type="term" value="F:hexosyltransferase activity"/>
    <property type="evidence" value="ECO:0007669"/>
    <property type="project" value="UniProtKB-ARBA"/>
</dbReference>
<reference evidence="3" key="1">
    <citation type="submission" date="2016-10" db="EMBL/GenBank/DDBJ databases">
        <authorList>
            <person name="Varghese N."/>
            <person name="Submissions S."/>
        </authorList>
    </citation>
    <scope>NUCLEOTIDE SEQUENCE [LARGE SCALE GENOMIC DNA]</scope>
    <source>
        <strain evidence="3">DSM 15719</strain>
    </source>
</reference>
<evidence type="ECO:0000313" key="2">
    <source>
        <dbReference type="EMBL" id="SER65512.1"/>
    </source>
</evidence>
<dbReference type="PANTHER" id="PTHR22916:SF67">
    <property type="entry name" value="COLANIC ACID BIOSYNTHESIS GLYCOSYL TRANSFERASE WCAE-RELATED"/>
    <property type="match status" value="1"/>
</dbReference>
<dbReference type="OrthoDB" id="9788101at2"/>
<evidence type="ECO:0000259" key="1">
    <source>
        <dbReference type="Pfam" id="PF00535"/>
    </source>
</evidence>
<dbReference type="InterPro" id="IPR029044">
    <property type="entry name" value="Nucleotide-diphossugar_trans"/>
</dbReference>
<dbReference type="Pfam" id="PF00535">
    <property type="entry name" value="Glycos_transf_2"/>
    <property type="match status" value="1"/>
</dbReference>
<dbReference type="CDD" id="cd06433">
    <property type="entry name" value="GT_2_WfgS_like"/>
    <property type="match status" value="1"/>
</dbReference>
<organism evidence="2 3">
    <name type="scientific">Flavobacterium frigoris</name>
    <dbReference type="NCBI Taxonomy" id="229204"/>
    <lineage>
        <taxon>Bacteria</taxon>
        <taxon>Pseudomonadati</taxon>
        <taxon>Bacteroidota</taxon>
        <taxon>Flavobacteriia</taxon>
        <taxon>Flavobacteriales</taxon>
        <taxon>Flavobacteriaceae</taxon>
        <taxon>Flavobacterium</taxon>
    </lineage>
</organism>
<dbReference type="InterPro" id="IPR001173">
    <property type="entry name" value="Glyco_trans_2-like"/>
</dbReference>
<feature type="domain" description="Glycosyltransferase 2-like" evidence="1">
    <location>
        <begin position="7"/>
        <end position="96"/>
    </location>
</feature>
<dbReference type="SUPFAM" id="SSF53448">
    <property type="entry name" value="Nucleotide-diphospho-sugar transferases"/>
    <property type="match status" value="1"/>
</dbReference>
<dbReference type="PANTHER" id="PTHR22916">
    <property type="entry name" value="GLYCOSYLTRANSFERASE"/>
    <property type="match status" value="1"/>
</dbReference>
<dbReference type="Gene3D" id="3.90.550.10">
    <property type="entry name" value="Spore Coat Polysaccharide Biosynthesis Protein SpsA, Chain A"/>
    <property type="match status" value="1"/>
</dbReference>
<protein>
    <submittedName>
        <fullName evidence="2">Glycosyltransferase involved in cell wall bisynthesis</fullName>
    </submittedName>
</protein>
<dbReference type="Proteomes" id="UP000183658">
    <property type="component" value="Unassembled WGS sequence"/>
</dbReference>
<gene>
    <name evidence="2" type="ORF">SAMN05444355_11841</name>
</gene>
<keyword evidence="2" id="KW-0808">Transferase</keyword>
<keyword evidence="3" id="KW-1185">Reference proteome</keyword>